<keyword evidence="4" id="KW-0807">Transducer</keyword>
<dbReference type="SMART" id="SM00283">
    <property type="entry name" value="MA"/>
    <property type="match status" value="1"/>
</dbReference>
<protein>
    <submittedName>
        <fullName evidence="9">Methyl-accepting chemotaxis sensor/transducer protein</fullName>
    </submittedName>
</protein>
<dbReference type="GO" id="GO:0007165">
    <property type="term" value="P:signal transduction"/>
    <property type="evidence" value="ECO:0007669"/>
    <property type="project" value="UniProtKB-KW"/>
</dbReference>
<dbReference type="GO" id="GO:0004888">
    <property type="term" value="F:transmembrane signaling receptor activity"/>
    <property type="evidence" value="ECO:0007669"/>
    <property type="project" value="InterPro"/>
</dbReference>
<evidence type="ECO:0000256" key="6">
    <source>
        <dbReference type="SAM" id="Phobius"/>
    </source>
</evidence>
<keyword evidence="6" id="KW-0812">Transmembrane</keyword>
<dbReference type="PROSITE" id="PS50885">
    <property type="entry name" value="HAMP"/>
    <property type="match status" value="1"/>
</dbReference>
<dbReference type="KEGG" id="gbn:GEOBRER4_09190"/>
<dbReference type="SMART" id="SM00304">
    <property type="entry name" value="HAMP"/>
    <property type="match status" value="1"/>
</dbReference>
<dbReference type="GO" id="GO:0005886">
    <property type="term" value="C:plasma membrane"/>
    <property type="evidence" value="ECO:0007669"/>
    <property type="project" value="TreeGrafter"/>
</dbReference>
<name>A0A6S6LXP5_9BACT</name>
<reference evidence="9 10" key="1">
    <citation type="submission" date="2020-06" db="EMBL/GenBank/DDBJ databases">
        <title>Interaction of electrochemicaly active bacteria, Geobacter bremensis R4 on different carbon anode.</title>
        <authorList>
            <person name="Meng L."/>
            <person name="Yoshida N."/>
        </authorList>
    </citation>
    <scope>NUCLEOTIDE SEQUENCE [LARGE SCALE GENOMIC DNA]</scope>
    <source>
        <strain evidence="9 10">R4</strain>
    </source>
</reference>
<dbReference type="Proteomes" id="UP000515472">
    <property type="component" value="Chromosome"/>
</dbReference>
<comment type="subcellular location">
    <subcellularLocation>
        <location evidence="1">Membrane</location>
    </subcellularLocation>
</comment>
<feature type="domain" description="HAMP" evidence="8">
    <location>
        <begin position="214"/>
        <end position="266"/>
    </location>
</feature>
<dbReference type="SUPFAM" id="SSF58104">
    <property type="entry name" value="Methyl-accepting chemotaxis protein (MCP) signaling domain"/>
    <property type="match status" value="1"/>
</dbReference>
<feature type="region of interest" description="Disordered" evidence="5">
    <location>
        <begin position="279"/>
        <end position="309"/>
    </location>
</feature>
<organism evidence="9 10">
    <name type="scientific">Citrifermentans bremense</name>
    <dbReference type="NCBI Taxonomy" id="60035"/>
    <lineage>
        <taxon>Bacteria</taxon>
        <taxon>Pseudomonadati</taxon>
        <taxon>Thermodesulfobacteriota</taxon>
        <taxon>Desulfuromonadia</taxon>
        <taxon>Geobacterales</taxon>
        <taxon>Geobacteraceae</taxon>
        <taxon>Citrifermentans</taxon>
    </lineage>
</organism>
<proteinExistence type="inferred from homology"/>
<dbReference type="InterPro" id="IPR004089">
    <property type="entry name" value="MCPsignal_dom"/>
</dbReference>
<evidence type="ECO:0000256" key="4">
    <source>
        <dbReference type="PROSITE-ProRule" id="PRU00284"/>
    </source>
</evidence>
<dbReference type="PANTHER" id="PTHR43531">
    <property type="entry name" value="PROTEIN ICFG"/>
    <property type="match status" value="1"/>
</dbReference>
<dbReference type="InterPro" id="IPR051310">
    <property type="entry name" value="MCP_chemotaxis"/>
</dbReference>
<dbReference type="Pfam" id="PF00672">
    <property type="entry name" value="HAMP"/>
    <property type="match status" value="1"/>
</dbReference>
<evidence type="ECO:0000313" key="10">
    <source>
        <dbReference type="Proteomes" id="UP000515472"/>
    </source>
</evidence>
<dbReference type="InterPro" id="IPR004090">
    <property type="entry name" value="Chemotax_Me-accpt_rcpt"/>
</dbReference>
<dbReference type="EMBL" id="AP023213">
    <property type="protein sequence ID" value="BCG46169.1"/>
    <property type="molecule type" value="Genomic_DNA"/>
</dbReference>
<dbReference type="PANTHER" id="PTHR43531:SF11">
    <property type="entry name" value="METHYL-ACCEPTING CHEMOTAXIS PROTEIN 3"/>
    <property type="match status" value="1"/>
</dbReference>
<evidence type="ECO:0000256" key="1">
    <source>
        <dbReference type="ARBA" id="ARBA00004370"/>
    </source>
</evidence>
<dbReference type="FunFam" id="1.10.287.950:FF:000001">
    <property type="entry name" value="Methyl-accepting chemotaxis sensory transducer"/>
    <property type="match status" value="1"/>
</dbReference>
<sequence>MLNNMKIGTRLLLSFGLVLLLLMVVAGTGYWGVQSGEKTIVTLLDSEGRLAEHSARARANVLGLRRYEKDMFLNIEDMKKVDGYYQKWQEETEKVHERVTDLEKVATQPDDVEKVKAVKENLVLYKAGVDKVFAAIKEGKLKTPAEANAAVGAYKDETHKMEDAATKLATDANKSMQGAKAVIMRATHDVVMMLVAISLVAVLVAIGLSLLVTRSIKRPLQIGVETADRLAAGDLTVEISETSKDETGMLLAAMKNMVYKLREIVAEVQAATKNVASGSQELSSGSEEMSQGASEQAAAAEEASASMEQMTSNIRQNADNALQTEKIAVKSAENAKEGGQAVQETVQAMKDIAGKINIIEEIARQTNLLALNAAIEAARAGEHGKGFAVVASEVRKLAERSQKAAAEISQLSSNSVDIAEKAGELLSKMVPDIQKTAELVQEISASSREQDTGAEQINKAIQQLDTVIQQNAGASEEMSSTAEELASQAELLASSIAFFKIGEEASSKPQARRAKSGVKPMSFSRQPVKSGAAVTNAVGTDLHLDDDQFEHF</sequence>
<evidence type="ECO:0000256" key="5">
    <source>
        <dbReference type="SAM" id="MobiDB-lite"/>
    </source>
</evidence>
<keyword evidence="10" id="KW-1185">Reference proteome</keyword>
<evidence type="ECO:0000259" key="7">
    <source>
        <dbReference type="PROSITE" id="PS50111"/>
    </source>
</evidence>
<feature type="transmembrane region" description="Helical" evidence="6">
    <location>
        <begin position="190"/>
        <end position="212"/>
    </location>
</feature>
<keyword evidence="2" id="KW-0145">Chemotaxis</keyword>
<dbReference type="InterPro" id="IPR003660">
    <property type="entry name" value="HAMP_dom"/>
</dbReference>
<evidence type="ECO:0000313" key="9">
    <source>
        <dbReference type="EMBL" id="BCG46169.1"/>
    </source>
</evidence>
<feature type="domain" description="Methyl-accepting transducer" evidence="7">
    <location>
        <begin position="271"/>
        <end position="486"/>
    </location>
</feature>
<evidence type="ECO:0000256" key="3">
    <source>
        <dbReference type="ARBA" id="ARBA00029447"/>
    </source>
</evidence>
<dbReference type="Gene3D" id="1.10.287.950">
    <property type="entry name" value="Methyl-accepting chemotaxis protein"/>
    <property type="match status" value="1"/>
</dbReference>
<gene>
    <name evidence="9" type="ORF">GEOBRER4_n0954</name>
</gene>
<dbReference type="CDD" id="cd06225">
    <property type="entry name" value="HAMP"/>
    <property type="match status" value="1"/>
</dbReference>
<keyword evidence="6" id="KW-1133">Transmembrane helix</keyword>
<dbReference type="PRINTS" id="PR00260">
    <property type="entry name" value="CHEMTRNSDUCR"/>
</dbReference>
<dbReference type="Pfam" id="PF12729">
    <property type="entry name" value="4HB_MCP_1"/>
    <property type="match status" value="1"/>
</dbReference>
<dbReference type="InterPro" id="IPR024478">
    <property type="entry name" value="HlyB_4HB_MCP"/>
</dbReference>
<dbReference type="Pfam" id="PF00015">
    <property type="entry name" value="MCPsignal"/>
    <property type="match status" value="1"/>
</dbReference>
<keyword evidence="6" id="KW-0472">Membrane</keyword>
<evidence type="ECO:0000256" key="2">
    <source>
        <dbReference type="ARBA" id="ARBA00022500"/>
    </source>
</evidence>
<dbReference type="AlphaFoldDB" id="A0A6S6LXP5"/>
<dbReference type="PROSITE" id="PS50111">
    <property type="entry name" value="CHEMOTAXIS_TRANSDUC_2"/>
    <property type="match status" value="1"/>
</dbReference>
<evidence type="ECO:0000259" key="8">
    <source>
        <dbReference type="PROSITE" id="PS50885"/>
    </source>
</evidence>
<dbReference type="GO" id="GO:0006935">
    <property type="term" value="P:chemotaxis"/>
    <property type="evidence" value="ECO:0007669"/>
    <property type="project" value="UniProtKB-KW"/>
</dbReference>
<accession>A0A6S6LXP5</accession>
<comment type="similarity">
    <text evidence="3">Belongs to the methyl-accepting chemotaxis (MCP) protein family.</text>
</comment>
<dbReference type="RefSeq" id="WP_185244433.1">
    <property type="nucleotide sequence ID" value="NZ_AP023213.1"/>
</dbReference>